<keyword evidence="2" id="KW-1185">Reference proteome</keyword>
<evidence type="ECO:0000313" key="1">
    <source>
        <dbReference type="EMBL" id="KAJ1732344.1"/>
    </source>
</evidence>
<dbReference type="AlphaFoldDB" id="A0A9W8CZH5"/>
<dbReference type="Proteomes" id="UP001143981">
    <property type="component" value="Unassembled WGS sequence"/>
</dbReference>
<name>A0A9W8CZH5_9FUNG</name>
<dbReference type="OrthoDB" id="5729232at2759"/>
<evidence type="ECO:0000313" key="2">
    <source>
        <dbReference type="Proteomes" id="UP001143981"/>
    </source>
</evidence>
<accession>A0A9W8CZH5</accession>
<gene>
    <name evidence="1" type="ORF">LPJ61_002088</name>
</gene>
<organism evidence="1 2">
    <name type="scientific">Coemansia biformis</name>
    <dbReference type="NCBI Taxonomy" id="1286918"/>
    <lineage>
        <taxon>Eukaryota</taxon>
        <taxon>Fungi</taxon>
        <taxon>Fungi incertae sedis</taxon>
        <taxon>Zoopagomycota</taxon>
        <taxon>Kickxellomycotina</taxon>
        <taxon>Kickxellomycetes</taxon>
        <taxon>Kickxellales</taxon>
        <taxon>Kickxellaceae</taxon>
        <taxon>Coemansia</taxon>
    </lineage>
</organism>
<dbReference type="InterPro" id="IPR021109">
    <property type="entry name" value="Peptidase_aspartic_dom_sf"/>
</dbReference>
<dbReference type="Gene3D" id="2.40.70.10">
    <property type="entry name" value="Acid Proteases"/>
    <property type="match status" value="1"/>
</dbReference>
<comment type="caution">
    <text evidence="1">The sequence shown here is derived from an EMBL/GenBank/DDBJ whole genome shotgun (WGS) entry which is preliminary data.</text>
</comment>
<dbReference type="EMBL" id="JANBOI010000235">
    <property type="protein sequence ID" value="KAJ1732344.1"/>
    <property type="molecule type" value="Genomic_DNA"/>
</dbReference>
<sequence>MSAPACQIWAMVNGTAICTTIDTSAAESFIGTDLAKCLQAAIDPSRTTSYKAVAPGLQHTQGIAMLQVQIGNKLWPLLAHIANGLGSALLLSYQFVACIGGILDTRHSCLLISGGLPVPLITAGSAAMLIGMTVAVDESMFVLSHDAEYLVHAVHFLLLTRPSIDTRLVMGDGSMPLHCQWVLDDLTVLPICCHEYTPNAPLPLPLAPLRLPWMPDAKLPFTRKWATLT</sequence>
<protein>
    <submittedName>
        <fullName evidence="1">Uncharacterized protein</fullName>
    </submittedName>
</protein>
<reference evidence="1" key="1">
    <citation type="submission" date="2022-07" db="EMBL/GenBank/DDBJ databases">
        <title>Phylogenomic reconstructions and comparative analyses of Kickxellomycotina fungi.</title>
        <authorList>
            <person name="Reynolds N.K."/>
            <person name="Stajich J.E."/>
            <person name="Barry K."/>
            <person name="Grigoriev I.V."/>
            <person name="Crous P."/>
            <person name="Smith M.E."/>
        </authorList>
    </citation>
    <scope>NUCLEOTIDE SEQUENCE</scope>
    <source>
        <strain evidence="1">BCRC 34381</strain>
    </source>
</reference>
<proteinExistence type="predicted"/>